<evidence type="ECO:0000313" key="4">
    <source>
        <dbReference type="EMBL" id="MST51569.1"/>
    </source>
</evidence>
<dbReference type="Pfam" id="PF17782">
    <property type="entry name" value="WHD_DprA"/>
    <property type="match status" value="1"/>
</dbReference>
<dbReference type="AlphaFoldDB" id="A0A6L5Y4A8"/>
<dbReference type="InterPro" id="IPR003488">
    <property type="entry name" value="DprA"/>
</dbReference>
<dbReference type="NCBIfam" id="TIGR00732">
    <property type="entry name" value="dprA"/>
    <property type="match status" value="1"/>
</dbReference>
<dbReference type="PANTHER" id="PTHR43022">
    <property type="entry name" value="PROTEIN SMF"/>
    <property type="match status" value="1"/>
</dbReference>
<dbReference type="GeneID" id="303114566"/>
<dbReference type="Gene3D" id="1.10.10.10">
    <property type="entry name" value="Winged helix-like DNA-binding domain superfamily/Winged helix DNA-binding domain"/>
    <property type="match status" value="1"/>
</dbReference>
<accession>A0A6L5Y4A8</accession>
<dbReference type="Pfam" id="PF02481">
    <property type="entry name" value="DNA_processg_A"/>
    <property type="match status" value="1"/>
</dbReference>
<evidence type="ECO:0000256" key="1">
    <source>
        <dbReference type="ARBA" id="ARBA00006525"/>
    </source>
</evidence>
<evidence type="ECO:0000313" key="5">
    <source>
        <dbReference type="Proteomes" id="UP000474676"/>
    </source>
</evidence>
<feature type="domain" description="DprA winged helix" evidence="3">
    <location>
        <begin position="228"/>
        <end position="278"/>
    </location>
</feature>
<evidence type="ECO:0000259" key="3">
    <source>
        <dbReference type="Pfam" id="PF17782"/>
    </source>
</evidence>
<proteinExistence type="inferred from homology"/>
<evidence type="ECO:0000259" key="2">
    <source>
        <dbReference type="Pfam" id="PF02481"/>
    </source>
</evidence>
<dbReference type="GO" id="GO:0009294">
    <property type="term" value="P:DNA-mediated transformation"/>
    <property type="evidence" value="ECO:0007669"/>
    <property type="project" value="InterPro"/>
</dbReference>
<dbReference type="PANTHER" id="PTHR43022:SF1">
    <property type="entry name" value="PROTEIN SMF"/>
    <property type="match status" value="1"/>
</dbReference>
<dbReference type="InterPro" id="IPR041614">
    <property type="entry name" value="DprA_WH"/>
</dbReference>
<dbReference type="EMBL" id="VUMZ01000003">
    <property type="protein sequence ID" value="MST51569.1"/>
    <property type="molecule type" value="Genomic_DNA"/>
</dbReference>
<dbReference type="RefSeq" id="WP_154574034.1">
    <property type="nucleotide sequence ID" value="NZ_JAQXGS010000036.1"/>
</dbReference>
<sequence>MDRVTVLRKGDPEIPRRLTEIRDAPEILYCDGDVSLLRSRCVAIVGSRKCTQYGISVARAIARRCAECGLTVVSGMALGIDAAAHQGALEAGGRTIAVFACGPDVCYPRENRRIMKEIRDRGLIFSEYPPGEKPAPYKFPMRNRIISGISEAVVVVEASYRSGALITAEFAEEQGRQLYAVPGNITSPASFGSNQIIAEGVMPLLVIEELIRGLGIVPENSSEIREILGEDEKNIFDQIRKHSELTSDELCRLTLLPPQKINGIITVLEMKGLVVSSMGRVFVNRM</sequence>
<dbReference type="Gene3D" id="3.40.50.450">
    <property type="match status" value="1"/>
</dbReference>
<dbReference type="Proteomes" id="UP000474676">
    <property type="component" value="Unassembled WGS sequence"/>
</dbReference>
<comment type="similarity">
    <text evidence="1">Belongs to the DprA/Smf family.</text>
</comment>
<comment type="caution">
    <text evidence="4">The sequence shown here is derived from an EMBL/GenBank/DDBJ whole genome shotgun (WGS) entry which is preliminary data.</text>
</comment>
<dbReference type="SUPFAM" id="SSF102405">
    <property type="entry name" value="MCP/YpsA-like"/>
    <property type="match status" value="1"/>
</dbReference>
<feature type="domain" description="Smf/DprA SLOG" evidence="2">
    <location>
        <begin position="7"/>
        <end position="212"/>
    </location>
</feature>
<protein>
    <submittedName>
        <fullName evidence="4">DNA-protecting protein DprA</fullName>
    </submittedName>
</protein>
<name>A0A6L5Y4A8_9FIRM</name>
<dbReference type="InterPro" id="IPR057666">
    <property type="entry name" value="DrpA_SLOG"/>
</dbReference>
<gene>
    <name evidence="4" type="primary">dprA</name>
    <name evidence="4" type="ORF">FYJ64_04440</name>
</gene>
<reference evidence="4 5" key="1">
    <citation type="submission" date="2019-08" db="EMBL/GenBank/DDBJ databases">
        <title>In-depth cultivation of the pig gut microbiome towards novel bacterial diversity and tailored functional studies.</title>
        <authorList>
            <person name="Wylensek D."/>
            <person name="Hitch T.C.A."/>
            <person name="Clavel T."/>
        </authorList>
    </citation>
    <scope>NUCLEOTIDE SEQUENCE [LARGE SCALE GENOMIC DNA]</scope>
    <source>
        <strain evidence="4 5">WCA-MUC-591-APC-3H</strain>
    </source>
</reference>
<keyword evidence="5" id="KW-1185">Reference proteome</keyword>
<organism evidence="4 5">
    <name type="scientific">Hornefia butyriciproducens</name>
    <dbReference type="NCBI Taxonomy" id="2652293"/>
    <lineage>
        <taxon>Bacteria</taxon>
        <taxon>Bacillati</taxon>
        <taxon>Bacillota</taxon>
        <taxon>Clostridia</taxon>
        <taxon>Peptostreptococcales</taxon>
        <taxon>Anaerovoracaceae</taxon>
        <taxon>Hornefia</taxon>
    </lineage>
</organism>
<dbReference type="InterPro" id="IPR036388">
    <property type="entry name" value="WH-like_DNA-bd_sf"/>
</dbReference>